<dbReference type="Proteomes" id="UP000591948">
    <property type="component" value="Unassembled WGS sequence"/>
</dbReference>
<dbReference type="Pfam" id="PF13561">
    <property type="entry name" value="adh_short_C2"/>
    <property type="match status" value="1"/>
</dbReference>
<proteinExistence type="predicted"/>
<sequence>MGVTNEHSLGWAIAEKLHAAGAEVAFSYQGERLREKLERLTAGRPNQRLYQVDVTDEAALKAV</sequence>
<organism evidence="1 2">
    <name type="scientific">Candidatus Hakubella thermalkaliphila</name>
    <dbReference type="NCBI Taxonomy" id="2754717"/>
    <lineage>
        <taxon>Bacteria</taxon>
        <taxon>Bacillati</taxon>
        <taxon>Actinomycetota</taxon>
        <taxon>Actinomycetota incertae sedis</taxon>
        <taxon>Candidatus Hakubellales</taxon>
        <taxon>Candidatus Hakubellaceae</taxon>
        <taxon>Candidatus Hakubella</taxon>
    </lineage>
</organism>
<reference evidence="1 2" key="1">
    <citation type="journal article" date="2020" name="Front. Microbiol.">
        <title>Single-cell genomics of novel Actinobacteria with the Wood-Ljungdahl pathway discovered in a serpentinizing system.</title>
        <authorList>
            <person name="Merino N."/>
            <person name="Kawai M."/>
            <person name="Boyd E.S."/>
            <person name="Colman D.R."/>
            <person name="McGlynn S.E."/>
            <person name="Nealson K.H."/>
            <person name="Kurokawa K."/>
            <person name="Hongoh Y."/>
        </authorList>
    </citation>
    <scope>NUCLEOTIDE SEQUENCE [LARGE SCALE GENOMIC DNA]</scope>
    <source>
        <strain evidence="1 2">S33</strain>
    </source>
</reference>
<name>A0A6V8PB38_9ACTN</name>
<protein>
    <submittedName>
        <fullName evidence="1">Enoyl-[acyl-carrier protein] reductase I</fullName>
    </submittedName>
</protein>
<comment type="caution">
    <text evidence="1">The sequence shown here is derived from an EMBL/GenBank/DDBJ whole genome shotgun (WGS) entry which is preliminary data.</text>
</comment>
<dbReference type="AlphaFoldDB" id="A0A6V8PB38"/>
<gene>
    <name evidence="1" type="ORF">HKBW3S33_02270</name>
</gene>
<feature type="non-terminal residue" evidence="1">
    <location>
        <position position="63"/>
    </location>
</feature>
<accession>A0A6V8PB38</accession>
<dbReference type="SUPFAM" id="SSF51735">
    <property type="entry name" value="NAD(P)-binding Rossmann-fold domains"/>
    <property type="match status" value="1"/>
</dbReference>
<dbReference type="InterPro" id="IPR036291">
    <property type="entry name" value="NAD(P)-bd_dom_sf"/>
</dbReference>
<evidence type="ECO:0000313" key="2">
    <source>
        <dbReference type="Proteomes" id="UP000591948"/>
    </source>
</evidence>
<dbReference type="Gene3D" id="3.40.50.720">
    <property type="entry name" value="NAD(P)-binding Rossmann-like Domain"/>
    <property type="match status" value="1"/>
</dbReference>
<keyword evidence="2" id="KW-1185">Reference proteome</keyword>
<dbReference type="InterPro" id="IPR002347">
    <property type="entry name" value="SDR_fam"/>
</dbReference>
<dbReference type="EMBL" id="BLRY01000458">
    <property type="protein sequence ID" value="GFP28854.1"/>
    <property type="molecule type" value="Genomic_DNA"/>
</dbReference>
<evidence type="ECO:0000313" key="1">
    <source>
        <dbReference type="EMBL" id="GFP28854.1"/>
    </source>
</evidence>